<accession>A0A0B7FUF9</accession>
<feature type="compositionally biased region" description="Low complexity" evidence="1">
    <location>
        <begin position="1471"/>
        <end position="1481"/>
    </location>
</feature>
<evidence type="ECO:0000313" key="3">
    <source>
        <dbReference type="Proteomes" id="UP000059188"/>
    </source>
</evidence>
<feature type="compositionally biased region" description="Pro residues" evidence="1">
    <location>
        <begin position="276"/>
        <end position="288"/>
    </location>
</feature>
<feature type="compositionally biased region" description="Polar residues" evidence="1">
    <location>
        <begin position="1166"/>
        <end position="1180"/>
    </location>
</feature>
<feature type="compositionally biased region" description="Polar residues" evidence="1">
    <location>
        <begin position="172"/>
        <end position="183"/>
    </location>
</feature>
<feature type="compositionally biased region" description="Polar residues" evidence="1">
    <location>
        <begin position="425"/>
        <end position="435"/>
    </location>
</feature>
<feature type="compositionally biased region" description="Low complexity" evidence="1">
    <location>
        <begin position="458"/>
        <end position="473"/>
    </location>
</feature>
<feature type="compositionally biased region" description="Polar residues" evidence="1">
    <location>
        <begin position="595"/>
        <end position="606"/>
    </location>
</feature>
<dbReference type="Proteomes" id="UP000059188">
    <property type="component" value="Unassembled WGS sequence"/>
</dbReference>
<feature type="compositionally biased region" description="Polar residues" evidence="1">
    <location>
        <begin position="231"/>
        <end position="249"/>
    </location>
</feature>
<feature type="compositionally biased region" description="Polar residues" evidence="1">
    <location>
        <begin position="443"/>
        <end position="456"/>
    </location>
</feature>
<feature type="compositionally biased region" description="Basic residues" evidence="1">
    <location>
        <begin position="1374"/>
        <end position="1389"/>
    </location>
</feature>
<feature type="region of interest" description="Disordered" evidence="1">
    <location>
        <begin position="102"/>
        <end position="130"/>
    </location>
</feature>
<feature type="compositionally biased region" description="Polar residues" evidence="1">
    <location>
        <begin position="1361"/>
        <end position="1373"/>
    </location>
</feature>
<keyword evidence="2" id="KW-0808">Transferase</keyword>
<keyword evidence="3" id="KW-1185">Reference proteome</keyword>
<name>A0A0B7FUF9_THACB</name>
<feature type="compositionally biased region" description="Polar residues" evidence="1">
    <location>
        <begin position="404"/>
        <end position="417"/>
    </location>
</feature>
<feature type="compositionally biased region" description="Basic residues" evidence="1">
    <location>
        <begin position="1453"/>
        <end position="1467"/>
    </location>
</feature>
<feature type="compositionally biased region" description="Polar residues" evidence="1">
    <location>
        <begin position="613"/>
        <end position="627"/>
    </location>
</feature>
<feature type="region of interest" description="Disordered" evidence="1">
    <location>
        <begin position="200"/>
        <end position="293"/>
    </location>
</feature>
<dbReference type="EMBL" id="LN679147">
    <property type="protein sequence ID" value="CEL60504.1"/>
    <property type="molecule type" value="Genomic_DNA"/>
</dbReference>
<proteinExistence type="predicted"/>
<feature type="region of interest" description="Disordered" evidence="1">
    <location>
        <begin position="158"/>
        <end position="183"/>
    </location>
</feature>
<dbReference type="EC" id="2.7.11.1" evidence="2"/>
<sequence length="1481" mass="159991">MFVAVTCVGAIVGLVGRPAHDIQRGGENMYTPARRRESVSESNHKFTPSKRGQAALDALALGYDVQLPECSFALLPHTSVSEQALASLASNGVQQLEQLPQSTSFTGAHRPATSGSKQHRNRGSDLAEKRRFARQLRSPAVDACRTNINEDWIMDRSASESPTAATTADSSRVSTSPYQPNISQYVLDSPYRTQRSDDLIYRSNSGTTRTPRSVTGVSYQSSPVRRHSMIIHQTPSALPSRSQSQNKPSSLVPAASPVYDNEDFGRRLATRSHPSRPSPLPSMTPLPEPSSMERSLDAYFSPRNEEYQINIQQLGGSAQYARIHSGVSGTRSSNGQPSGTRSQVLKSPTWSVSRARYSPVDHVTRQLPENEVFYGDPGPSRSHHHHSSSEPPVPVASVRRNSRPHASSQRPQFTPSLMVSPLPSYGTSPTSSQYVSGKPRLRVTTQSIPGPSTQPLRSAPLPSTSSSSHTTPSFRHDDDEAFKVHPERAAVSRMETLRILSAYRPEAGDHRSGRIIGHPATDVVVSPVHDHFGYTGLGPQTAVHNYQALTHPNLLGLTDIKIRGPQEAPRDVGFQTGTVVSARERSPANRRARQRSGSVGTSTLPDSTHRSRVNNGSHRNRQRSASVVVQGLSSDAVRKLRMYEQIKYQDKGKPESLREIVGCTAKYRVYGARVRKNAIVSPPKTPISPTQIPLPSSPLLEPTSPRKDTSCMVPPVAKLPHPPSPRNVPLPLSPPQSPSLCPTGNHSSPVISALVSSDSMMRYRASQGIQSPRPIRTRQNTQSGRVVPTLRLISSPDGIDPQPDVDITQAEFAEKMHAALERSTTPLDEQANLKGEGLKLEPQLERILTPPPAFWSPPPNSAVIRTSAPFPSLPAGNVSTPTRATSISLPAARTSSAPPLRPMSVPPSGDSLRVGDSEDVRRAWSCQPATAELPSVKSFAGDWRQCMVIEVSDDEEEEEEETTDTDFSELEDEDMDDCQVLDVIDVVADGDLITLPVPKSNSVEDARMSAVSQDKPAESRAMGKGVVSSGIGSGVNAVEAVQNAILRLTLDNAEAAHSQRAIQARPRRLVTSVRGGSMTGAYPTMNQPFSRQSLDFERPRNLNPLHTLPNQYLATTPHASLAANLPGYPHLPANFALESLRSGLELRAAASATAVEEAVRARSASPSITPQDAHASSSRPNPGFILPPRLQRLQSIHSRTSTPVPNPRLDIPVLQQRQPSYESPLRSAPPVMSLYPGVFNVPQYPVPASQFPIIPLVQGRSPITSNVCTPILEQPAFISRQSSALEASATSNRAQLANIIVDNKPVPPAPATAPLPRNNGRHKRQTRRSAEAVLSNSEDPKLAPVIPVPAPATSEPAPSVETPTTQPSASSPRPKQKGGKKRWHKYRKNLARDPVEPATTTPSTSVTPPKPKENTPTPKKASVSPPKKTSAPMIKSGLASTSMSNESSSSTPKPKRKYKSSKKHRSAKPGAVATVAPAVPT</sequence>
<reference evidence="2 3" key="1">
    <citation type="submission" date="2014-11" db="EMBL/GenBank/DDBJ databases">
        <authorList>
            <person name="Wibberg Daniel"/>
        </authorList>
    </citation>
    <scope>NUCLEOTIDE SEQUENCE [LARGE SCALE GENOMIC DNA]</scope>
    <source>
        <strain evidence="2">Rhizoctonia solani AG1-IB 7/3/14</strain>
    </source>
</reference>
<feature type="compositionally biased region" description="Low complexity" evidence="1">
    <location>
        <begin position="693"/>
        <end position="703"/>
    </location>
</feature>
<dbReference type="OrthoDB" id="3236249at2759"/>
<feature type="region of interest" description="Disordered" evidence="1">
    <location>
        <begin position="875"/>
        <end position="915"/>
    </location>
</feature>
<feature type="compositionally biased region" description="Low complexity" evidence="1">
    <location>
        <begin position="159"/>
        <end position="171"/>
    </location>
</feature>
<feature type="compositionally biased region" description="Polar residues" evidence="1">
    <location>
        <begin position="327"/>
        <end position="352"/>
    </location>
</feature>
<evidence type="ECO:0000256" key="1">
    <source>
        <dbReference type="SAM" id="MobiDB-lite"/>
    </source>
</evidence>
<feature type="compositionally biased region" description="Polar residues" evidence="1">
    <location>
        <begin position="202"/>
        <end position="223"/>
    </location>
</feature>
<organism evidence="2 3">
    <name type="scientific">Thanatephorus cucumeris (strain AG1-IB / isolate 7/3/14)</name>
    <name type="common">Lettuce bottom rot fungus</name>
    <name type="synonym">Rhizoctonia solani</name>
    <dbReference type="NCBI Taxonomy" id="1108050"/>
    <lineage>
        <taxon>Eukaryota</taxon>
        <taxon>Fungi</taxon>
        <taxon>Dikarya</taxon>
        <taxon>Basidiomycota</taxon>
        <taxon>Agaricomycotina</taxon>
        <taxon>Agaricomycetes</taxon>
        <taxon>Cantharellales</taxon>
        <taxon>Ceratobasidiaceae</taxon>
        <taxon>Rhizoctonia</taxon>
        <taxon>Rhizoctonia solani AG-1</taxon>
    </lineage>
</organism>
<feature type="region of interest" description="Disordered" evidence="1">
    <location>
        <begin position="1161"/>
        <end position="1187"/>
    </location>
</feature>
<gene>
    <name evidence="2" type="primary">WNK2</name>
    <name evidence="2" type="ORF">RSOLAG1IB_09697</name>
</gene>
<feature type="region of interest" description="Disordered" evidence="1">
    <location>
        <begin position="1301"/>
        <end position="1481"/>
    </location>
</feature>
<keyword evidence="2" id="KW-0418">Kinase</keyword>
<feature type="compositionally biased region" description="Low complexity" evidence="1">
    <location>
        <begin position="1440"/>
        <end position="1452"/>
    </location>
</feature>
<evidence type="ECO:0000313" key="2">
    <source>
        <dbReference type="EMBL" id="CEL60504.1"/>
    </source>
</evidence>
<protein>
    <submittedName>
        <fullName evidence="2">WNK lysine deficient protein kinase 2</fullName>
        <ecNumber evidence="2">2.7.11.1</ecNumber>
    </submittedName>
</protein>
<feature type="compositionally biased region" description="Polar residues" evidence="1">
    <location>
        <begin position="877"/>
        <end position="897"/>
    </location>
</feature>
<feature type="region of interest" description="Disordered" evidence="1">
    <location>
        <begin position="567"/>
        <end position="627"/>
    </location>
</feature>
<feature type="region of interest" description="Disordered" evidence="1">
    <location>
        <begin position="326"/>
        <end position="480"/>
    </location>
</feature>
<feature type="compositionally biased region" description="Low complexity" evidence="1">
    <location>
        <begin position="1396"/>
        <end position="1407"/>
    </location>
</feature>
<feature type="region of interest" description="Disordered" evidence="1">
    <location>
        <begin position="681"/>
        <end position="707"/>
    </location>
</feature>
<dbReference type="GO" id="GO:0004674">
    <property type="term" value="F:protein serine/threonine kinase activity"/>
    <property type="evidence" value="ECO:0007669"/>
    <property type="project" value="UniProtKB-EC"/>
</dbReference>